<dbReference type="PRINTS" id="PR00821">
    <property type="entry name" value="TAGLIPASE"/>
</dbReference>
<dbReference type="RefSeq" id="XP_011199757.2">
    <property type="nucleotide sequence ID" value="XM_011201455.4"/>
</dbReference>
<dbReference type="GO" id="GO:0016042">
    <property type="term" value="P:lipid catabolic process"/>
    <property type="evidence" value="ECO:0007669"/>
    <property type="project" value="TreeGrafter"/>
</dbReference>
<dbReference type="PANTHER" id="PTHR11610:SF149">
    <property type="entry name" value="FI01450P-RELATED"/>
    <property type="match status" value="1"/>
</dbReference>
<dbReference type="GeneID" id="105223678"/>
<dbReference type="AlphaFoldDB" id="A0A6I9VA78"/>
<keyword evidence="8" id="KW-1185">Reference proteome</keyword>
<dbReference type="InParanoid" id="A0A6I9VA78"/>
<evidence type="ECO:0000256" key="6">
    <source>
        <dbReference type="SAM" id="SignalP"/>
    </source>
</evidence>
<feature type="chain" id="PRO_5046257691" evidence="6">
    <location>
        <begin position="19"/>
        <end position="423"/>
    </location>
</feature>
<keyword evidence="4 6" id="KW-0732">Signal</keyword>
<dbReference type="OrthoDB" id="199913at2759"/>
<dbReference type="SUPFAM" id="SSF53474">
    <property type="entry name" value="alpha/beta-Hydrolases"/>
    <property type="match status" value="1"/>
</dbReference>
<evidence type="ECO:0000256" key="5">
    <source>
        <dbReference type="RuleBase" id="RU004262"/>
    </source>
</evidence>
<name>A0A6I9VA78_BACDO</name>
<dbReference type="GO" id="GO:0016298">
    <property type="term" value="F:lipase activity"/>
    <property type="evidence" value="ECO:0007669"/>
    <property type="project" value="InterPro"/>
</dbReference>
<dbReference type="GO" id="GO:0005615">
    <property type="term" value="C:extracellular space"/>
    <property type="evidence" value="ECO:0007669"/>
    <property type="project" value="TreeGrafter"/>
</dbReference>
<accession>A0A6I9VA78</accession>
<dbReference type="InterPro" id="IPR029058">
    <property type="entry name" value="AB_hydrolase_fold"/>
</dbReference>
<dbReference type="InterPro" id="IPR013818">
    <property type="entry name" value="Lipase"/>
</dbReference>
<organism evidence="8 9">
    <name type="scientific">Bactrocera dorsalis</name>
    <name type="common">Oriental fruit fly</name>
    <name type="synonym">Dacus dorsalis</name>
    <dbReference type="NCBI Taxonomy" id="27457"/>
    <lineage>
        <taxon>Eukaryota</taxon>
        <taxon>Metazoa</taxon>
        <taxon>Ecdysozoa</taxon>
        <taxon>Arthropoda</taxon>
        <taxon>Hexapoda</taxon>
        <taxon>Insecta</taxon>
        <taxon>Pterygota</taxon>
        <taxon>Neoptera</taxon>
        <taxon>Endopterygota</taxon>
        <taxon>Diptera</taxon>
        <taxon>Brachycera</taxon>
        <taxon>Muscomorpha</taxon>
        <taxon>Tephritoidea</taxon>
        <taxon>Tephritidae</taxon>
        <taxon>Bactrocera</taxon>
        <taxon>Bactrocera</taxon>
    </lineage>
</organism>
<feature type="signal peptide" evidence="6">
    <location>
        <begin position="1"/>
        <end position="18"/>
    </location>
</feature>
<proteinExistence type="inferred from homology"/>
<reference evidence="9" key="1">
    <citation type="submission" date="2025-08" db="UniProtKB">
        <authorList>
            <consortium name="RefSeq"/>
        </authorList>
    </citation>
    <scope>IDENTIFICATION</scope>
    <source>
        <tissue evidence="9">Adult</tissue>
    </source>
</reference>
<protein>
    <submittedName>
        <fullName evidence="9">Phospholipase A1 isoform X1</fullName>
    </submittedName>
</protein>
<feature type="domain" description="Lipase" evidence="7">
    <location>
        <begin position="89"/>
        <end position="364"/>
    </location>
</feature>
<dbReference type="Pfam" id="PF00151">
    <property type="entry name" value="Lipase"/>
    <property type="match status" value="1"/>
</dbReference>
<dbReference type="Gene3D" id="3.40.50.1820">
    <property type="entry name" value="alpha/beta hydrolase"/>
    <property type="match status" value="1"/>
</dbReference>
<dbReference type="GO" id="GO:0017171">
    <property type="term" value="F:serine hydrolase activity"/>
    <property type="evidence" value="ECO:0007669"/>
    <property type="project" value="TreeGrafter"/>
</dbReference>
<dbReference type="Proteomes" id="UP001652620">
    <property type="component" value="Chromosome 4"/>
</dbReference>
<keyword evidence="3" id="KW-0964">Secreted</keyword>
<evidence type="ECO:0000259" key="7">
    <source>
        <dbReference type="Pfam" id="PF00151"/>
    </source>
</evidence>
<evidence type="ECO:0000313" key="8">
    <source>
        <dbReference type="Proteomes" id="UP001652620"/>
    </source>
</evidence>
<sequence length="423" mass="45297">MKFHTIYLLLATVGASVASNGTIFDLLHSVDQIAKGIIASEPGPPSPDNVFKSIENIVVGLPLQIASSIANSICSAVISQGRAKTPEKYAPVLGDIKFQLRTACDRRSYSLVNASGLAADESFDRAKPTVIFATGWTTTVNGSQQDRLTKAYNCRGDANYIALDFGDYMKTLYPWSAQNTDVIGKYVAEALLRLASLINIADLHLIGHSLGAQIMSSAARHYRVLSKESLPYVTGLDPALPCFNNDETLPTLSASDADFVDIIHTDPGVLGQSKATGSVDFFVGGHSVLQEGCFSITCSHSRAVSYYAESVYPNNADNFLAKRCDSLRSLQAGKCKGKAYPMGYAVPHDLRGTHVLEVNDKSPYGKNAGVSSTDPESTTCGSCEASCNVDLLQAIFGRHRTPLPCETQPNAIVILLSGCLVNM</sequence>
<comment type="subcellular location">
    <subcellularLocation>
        <location evidence="1">Secreted</location>
    </subcellularLocation>
</comment>
<gene>
    <name evidence="9" type="primary">LOC105223678</name>
</gene>
<evidence type="ECO:0000256" key="3">
    <source>
        <dbReference type="ARBA" id="ARBA00022525"/>
    </source>
</evidence>
<dbReference type="KEGG" id="bdr:105223678"/>
<dbReference type="PANTHER" id="PTHR11610">
    <property type="entry name" value="LIPASE"/>
    <property type="match status" value="1"/>
</dbReference>
<evidence type="ECO:0000256" key="4">
    <source>
        <dbReference type="ARBA" id="ARBA00022729"/>
    </source>
</evidence>
<dbReference type="InterPro" id="IPR000734">
    <property type="entry name" value="TAG_lipase"/>
</dbReference>
<evidence type="ECO:0000256" key="1">
    <source>
        <dbReference type="ARBA" id="ARBA00004613"/>
    </source>
</evidence>
<evidence type="ECO:0000256" key="2">
    <source>
        <dbReference type="ARBA" id="ARBA00010701"/>
    </source>
</evidence>
<comment type="similarity">
    <text evidence="2 5">Belongs to the AB hydrolase superfamily. Lipase family.</text>
</comment>
<evidence type="ECO:0000313" key="9">
    <source>
        <dbReference type="RefSeq" id="XP_011199757.2"/>
    </source>
</evidence>